<dbReference type="GO" id="GO:0080115">
    <property type="term" value="F:myosin XI tail binding"/>
    <property type="evidence" value="ECO:0007669"/>
    <property type="project" value="UniProtKB-ARBA"/>
</dbReference>
<dbReference type="Proteomes" id="UP001642360">
    <property type="component" value="Unassembled WGS sequence"/>
</dbReference>
<keyword evidence="4" id="KW-0472">Membrane</keyword>
<gene>
    <name evidence="6" type="ORF">ILEXP_LOCUS34053</name>
</gene>
<accession>A0ABC8TAD5</accession>
<reference evidence="6 7" key="1">
    <citation type="submission" date="2024-02" db="EMBL/GenBank/DDBJ databases">
        <authorList>
            <person name="Vignale AGUSTIN F."/>
            <person name="Sosa J E."/>
            <person name="Modenutti C."/>
        </authorList>
    </citation>
    <scope>NUCLEOTIDE SEQUENCE [LARGE SCALE GENOMIC DNA]</scope>
</reference>
<evidence type="ECO:0000256" key="2">
    <source>
        <dbReference type="ARBA" id="ARBA00022692"/>
    </source>
</evidence>
<evidence type="ECO:0000256" key="1">
    <source>
        <dbReference type="ARBA" id="ARBA00004370"/>
    </source>
</evidence>
<organism evidence="6 7">
    <name type="scientific">Ilex paraguariensis</name>
    <name type="common">yerba mate</name>
    <dbReference type="NCBI Taxonomy" id="185542"/>
    <lineage>
        <taxon>Eukaryota</taxon>
        <taxon>Viridiplantae</taxon>
        <taxon>Streptophyta</taxon>
        <taxon>Embryophyta</taxon>
        <taxon>Tracheophyta</taxon>
        <taxon>Spermatophyta</taxon>
        <taxon>Magnoliopsida</taxon>
        <taxon>eudicotyledons</taxon>
        <taxon>Gunneridae</taxon>
        <taxon>Pentapetalae</taxon>
        <taxon>asterids</taxon>
        <taxon>campanulids</taxon>
        <taxon>Aquifoliales</taxon>
        <taxon>Aquifoliaceae</taxon>
        <taxon>Ilex</taxon>
    </lineage>
</organism>
<keyword evidence="2" id="KW-0812">Transmembrane</keyword>
<evidence type="ECO:0000259" key="5">
    <source>
        <dbReference type="PROSITE" id="PS51775"/>
    </source>
</evidence>
<protein>
    <recommendedName>
        <fullName evidence="5">GTD-binding domain-containing protein</fullName>
    </recommendedName>
</protein>
<dbReference type="PANTHER" id="PTHR31422:SF1">
    <property type="entry name" value="GTD-BINDING DOMAIN-CONTAINING PROTEIN"/>
    <property type="match status" value="1"/>
</dbReference>
<dbReference type="InterPro" id="IPR007656">
    <property type="entry name" value="GTD-bd"/>
</dbReference>
<feature type="domain" description="GTD-binding" evidence="5">
    <location>
        <begin position="6"/>
        <end position="104"/>
    </location>
</feature>
<proteinExistence type="predicted"/>
<dbReference type="GO" id="GO:0016020">
    <property type="term" value="C:membrane"/>
    <property type="evidence" value="ECO:0007669"/>
    <property type="project" value="UniProtKB-SubCell"/>
</dbReference>
<evidence type="ECO:0000256" key="4">
    <source>
        <dbReference type="ARBA" id="ARBA00023136"/>
    </source>
</evidence>
<comment type="caution">
    <text evidence="6">The sequence shown here is derived from an EMBL/GenBank/DDBJ whole genome shotgun (WGS) entry which is preliminary data.</text>
</comment>
<dbReference type="PANTHER" id="PTHR31422">
    <property type="entry name" value="BNAANNG28530D PROTEIN"/>
    <property type="match status" value="1"/>
</dbReference>
<evidence type="ECO:0000313" key="7">
    <source>
        <dbReference type="Proteomes" id="UP001642360"/>
    </source>
</evidence>
<sequence>MGMSQANIGGLKEALYAQQHLLQKLYNEMDVKREASATTASEALSMILRLQGEKAAVKLEAEQYKRLGKEKMCHVEESLAIFKDHIYQNEMEIVFLDYQVQAYWYKLLSMGCSDPGVGEVLCPQFLLNTHIKRSVIERERSISPETDFVEKKAEEQTRQEINGQTLDLEKKPKNFVVGDINLYWEQIKNLDEKVKEIARVNYASSKNGLRSSSICSQVNIGMAYDATKEVIRSELD</sequence>
<dbReference type="Pfam" id="PF04576">
    <property type="entry name" value="Zein-binding"/>
    <property type="match status" value="1"/>
</dbReference>
<keyword evidence="3" id="KW-1133">Transmembrane helix</keyword>
<evidence type="ECO:0000313" key="6">
    <source>
        <dbReference type="EMBL" id="CAK9164910.1"/>
    </source>
</evidence>
<comment type="subcellular location">
    <subcellularLocation>
        <location evidence="1">Membrane</location>
    </subcellularLocation>
</comment>
<keyword evidence="7" id="KW-1185">Reference proteome</keyword>
<dbReference type="PROSITE" id="PS51775">
    <property type="entry name" value="GTD_BINDING"/>
    <property type="match status" value="1"/>
</dbReference>
<dbReference type="EMBL" id="CAUOFW020004288">
    <property type="protein sequence ID" value="CAK9164910.1"/>
    <property type="molecule type" value="Genomic_DNA"/>
</dbReference>
<dbReference type="AlphaFoldDB" id="A0ABC8TAD5"/>
<evidence type="ECO:0000256" key="3">
    <source>
        <dbReference type="ARBA" id="ARBA00022989"/>
    </source>
</evidence>
<name>A0ABC8TAD5_9AQUA</name>